<evidence type="ECO:0000256" key="1">
    <source>
        <dbReference type="ARBA" id="ARBA00005806"/>
    </source>
</evidence>
<organism evidence="3">
    <name type="scientific">human gut metagenome</name>
    <dbReference type="NCBI Taxonomy" id="408170"/>
    <lineage>
        <taxon>unclassified sequences</taxon>
        <taxon>metagenomes</taxon>
        <taxon>organismal metagenomes</taxon>
    </lineage>
</organism>
<sequence>MKELKHLMYFERLLDDAHNELVRQAEAEGDLAIGYTCFHAPEVLLNLGSCFSVRLRAPHTTSMELATYYMANNSCEFSRAILERALEGNYSFLHAMAGVDVCEANNRAIENMEIMHAQGADKDKFFYCNLDIPYSDDEDCVEHICEQVSRKILKPMRENYGVDTSDAAIRAAVSEHNEVCRILTEIGETRKLDNPPITGYEYAVLVLVSYVCPKRLILPLLRETLAEVKTREVDTQEKLPCARRRRRLRDRRPGPDPAHRELRRAGGRRPLLLRQLPRPSGDRAHGRRGCAHAGVPLVSAAHRVPAPERAAPRPVPQ</sequence>
<feature type="compositionally biased region" description="Low complexity" evidence="2">
    <location>
        <begin position="300"/>
        <end position="309"/>
    </location>
</feature>
<feature type="region of interest" description="Disordered" evidence="2">
    <location>
        <begin position="237"/>
        <end position="317"/>
    </location>
</feature>
<name>K1TVT7_9ZZZZ</name>
<feature type="compositionally biased region" description="Low complexity" evidence="2">
    <location>
        <begin position="268"/>
        <end position="279"/>
    </location>
</feature>
<dbReference type="EMBL" id="AJWY01003896">
    <property type="protein sequence ID" value="EKC73958.1"/>
    <property type="molecule type" value="Genomic_DNA"/>
</dbReference>
<protein>
    <submittedName>
        <fullName evidence="3">2-hydroxyglutaryl-CoA dehydratase D-component</fullName>
    </submittedName>
</protein>
<reference evidence="3" key="1">
    <citation type="journal article" date="2013" name="Environ. Microbiol.">
        <title>Microbiota from the distal guts of lean and obese adolescents exhibit partial functional redundancy besides clear differences in community structure.</title>
        <authorList>
            <person name="Ferrer M."/>
            <person name="Ruiz A."/>
            <person name="Lanza F."/>
            <person name="Haange S.B."/>
            <person name="Oberbach A."/>
            <person name="Till H."/>
            <person name="Bargiela R."/>
            <person name="Campoy C."/>
            <person name="Segura M.T."/>
            <person name="Richter M."/>
            <person name="von Bergen M."/>
            <person name="Seifert J."/>
            <person name="Suarez A."/>
        </authorList>
    </citation>
    <scope>NUCLEOTIDE SEQUENCE</scope>
</reference>
<dbReference type="InterPro" id="IPR010327">
    <property type="entry name" value="FldB/FldC_alpha/beta"/>
</dbReference>
<dbReference type="AlphaFoldDB" id="K1TVT7"/>
<evidence type="ECO:0000256" key="2">
    <source>
        <dbReference type="SAM" id="MobiDB-lite"/>
    </source>
</evidence>
<accession>K1TVT7</accession>
<comment type="caution">
    <text evidence="3">The sequence shown here is derived from an EMBL/GenBank/DDBJ whole genome shotgun (WGS) entry which is preliminary data.</text>
</comment>
<dbReference type="Pfam" id="PF06050">
    <property type="entry name" value="HGD-D"/>
    <property type="match status" value="1"/>
</dbReference>
<feature type="compositionally biased region" description="Basic residues" evidence="2">
    <location>
        <begin position="241"/>
        <end position="250"/>
    </location>
</feature>
<feature type="compositionally biased region" description="Basic and acidic residues" evidence="2">
    <location>
        <begin position="251"/>
        <end position="264"/>
    </location>
</feature>
<comment type="similarity">
    <text evidence="1">Belongs to the FldB/FldC dehydratase alpha/beta subunit family.</text>
</comment>
<evidence type="ECO:0000313" key="3">
    <source>
        <dbReference type="EMBL" id="EKC73958.1"/>
    </source>
</evidence>
<dbReference type="PANTHER" id="PTHR30548:SF1">
    <property type="entry name" value="DEHYDRATASE SUBUNIT MJ0007-RELATED"/>
    <property type="match status" value="1"/>
</dbReference>
<dbReference type="PANTHER" id="PTHR30548">
    <property type="entry name" value="2-HYDROXYGLUTARYL-COA DEHYDRATASE, D-COMPONENT-RELATED"/>
    <property type="match status" value="1"/>
</dbReference>
<gene>
    <name evidence="3" type="ORF">LEA_05963</name>
</gene>
<dbReference type="Gene3D" id="1.20.1270.370">
    <property type="match status" value="1"/>
</dbReference>
<proteinExistence type="inferred from homology"/>
<dbReference type="Gene3D" id="3.40.50.11890">
    <property type="match status" value="1"/>
</dbReference>